<dbReference type="GO" id="GO:0016788">
    <property type="term" value="F:hydrolase activity, acting on ester bonds"/>
    <property type="evidence" value="ECO:0007669"/>
    <property type="project" value="InterPro"/>
</dbReference>
<feature type="domain" description="Toxin SymE-like" evidence="1">
    <location>
        <begin position="13"/>
        <end position="62"/>
    </location>
</feature>
<dbReference type="Proteomes" id="UP000001415">
    <property type="component" value="Chromosome"/>
</dbReference>
<dbReference type="EnsemblBacteria" id="AAO82028">
    <property type="protein sequence ID" value="AAO82028"/>
    <property type="gene ID" value="EF_2302"/>
</dbReference>
<organism evidence="2 3">
    <name type="scientific">Enterococcus faecalis (strain ATCC 700802 / V583)</name>
    <dbReference type="NCBI Taxonomy" id="226185"/>
    <lineage>
        <taxon>Bacteria</taxon>
        <taxon>Bacillati</taxon>
        <taxon>Bacillota</taxon>
        <taxon>Bacilli</taxon>
        <taxon>Lactobacillales</taxon>
        <taxon>Enterococcaceae</taxon>
        <taxon>Enterococcus</taxon>
    </lineage>
</organism>
<reference evidence="2 3" key="1">
    <citation type="journal article" date="2003" name="Science">
        <title>Role of mobile DNA in the evolution of vancomycin-resistant Enterococcus faecalis.</title>
        <authorList>
            <person name="Paulsen I."/>
            <person name="Banerjei L."/>
            <person name="Myers G.S.A."/>
            <person name="Nelson K.E."/>
            <person name="Seshadri R."/>
            <person name="Read T.D."/>
            <person name="Fouts D.E."/>
            <person name="Eisen J.A."/>
            <person name="Gill S.R."/>
            <person name="Heidelberg J.F."/>
            <person name="Tettelin H."/>
            <person name="Dodson R.J."/>
            <person name="Umayam L."/>
            <person name="Brinkac L."/>
            <person name="Beanan M."/>
            <person name="Daugherty S."/>
            <person name="DeBoy R.T."/>
            <person name="Durkin S."/>
            <person name="Kolonay J."/>
            <person name="Madupu R."/>
            <person name="Nelson W."/>
            <person name="Vamathevan J."/>
            <person name="Tran B."/>
            <person name="Upton J."/>
            <person name="Hansen T."/>
            <person name="Shetty J."/>
            <person name="Khouri H."/>
            <person name="Utterback T."/>
            <person name="Radune D."/>
            <person name="Ketchum K.A."/>
            <person name="Dougherty B.A."/>
            <person name="Fraser C.M."/>
        </authorList>
    </citation>
    <scope>NUCLEOTIDE SEQUENCE [LARGE SCALE GENOMIC DNA]</scope>
    <source>
        <strain evidence="3">ATCC 700802 / V583</strain>
    </source>
</reference>
<dbReference type="GO" id="GO:0005737">
    <property type="term" value="C:cytoplasm"/>
    <property type="evidence" value="ECO:0007669"/>
    <property type="project" value="InterPro"/>
</dbReference>
<dbReference type="InterPro" id="IPR014944">
    <property type="entry name" value="Toxin_SymE-like"/>
</dbReference>
<gene>
    <name evidence="2" type="ordered locus">EF_2302</name>
</gene>
<dbReference type="HOGENOM" id="CLU_151239_4_1_9"/>
<keyword evidence="3" id="KW-1185">Reference proteome</keyword>
<name>Q832D6_ENTFA</name>
<dbReference type="PATRIC" id="fig|226185.9.peg.2156"/>
<dbReference type="AlphaFoldDB" id="Q832D6"/>
<dbReference type="GO" id="GO:0003723">
    <property type="term" value="F:RNA binding"/>
    <property type="evidence" value="ECO:0007669"/>
    <property type="project" value="InterPro"/>
</dbReference>
<evidence type="ECO:0000259" key="1">
    <source>
        <dbReference type="Pfam" id="PF08845"/>
    </source>
</evidence>
<accession>Q832D6</accession>
<dbReference type="Pfam" id="PF08845">
    <property type="entry name" value="SymE_toxin"/>
    <property type="match status" value="1"/>
</dbReference>
<evidence type="ECO:0000313" key="3">
    <source>
        <dbReference type="Proteomes" id="UP000001415"/>
    </source>
</evidence>
<evidence type="ECO:0000313" key="2">
    <source>
        <dbReference type="EMBL" id="AAO82028.1"/>
    </source>
</evidence>
<sequence length="72" mass="7815">MPAGCGKGGRMDNRKLTVCYGHGNYKQAPTQIVLQGKWLEQAGFSVGDKITVKCQQGQLTITKNETGNDSEK</sequence>
<dbReference type="EMBL" id="AE016830">
    <property type="protein sequence ID" value="AAO82028.1"/>
    <property type="molecule type" value="Genomic_DNA"/>
</dbReference>
<protein>
    <recommendedName>
        <fullName evidence="1">Toxin SymE-like domain-containing protein</fullName>
    </recommendedName>
</protein>
<dbReference type="KEGG" id="efa:EF2302"/>
<dbReference type="GO" id="GO:0016070">
    <property type="term" value="P:RNA metabolic process"/>
    <property type="evidence" value="ECO:0007669"/>
    <property type="project" value="InterPro"/>
</dbReference>
<dbReference type="eggNOG" id="ENOG50336JK">
    <property type="taxonomic scope" value="Bacteria"/>
</dbReference>
<proteinExistence type="predicted"/>